<dbReference type="Proteomes" id="UP000245634">
    <property type="component" value="Unassembled WGS sequence"/>
</dbReference>
<comment type="caution">
    <text evidence="1">The sequence shown here is derived from an EMBL/GenBank/DDBJ whole genome shotgun (WGS) entry which is preliminary data.</text>
</comment>
<evidence type="ECO:0000313" key="2">
    <source>
        <dbReference type="Proteomes" id="UP000245634"/>
    </source>
</evidence>
<dbReference type="RefSeq" id="WP_170119230.1">
    <property type="nucleotide sequence ID" value="NZ_QGGL01000002.1"/>
</dbReference>
<evidence type="ECO:0000313" key="1">
    <source>
        <dbReference type="EMBL" id="PWK15899.1"/>
    </source>
</evidence>
<keyword evidence="2" id="KW-1185">Reference proteome</keyword>
<reference evidence="1 2" key="1">
    <citation type="submission" date="2018-05" db="EMBL/GenBank/DDBJ databases">
        <title>Genomic Encyclopedia of Type Strains, Phase IV (KMG-IV): sequencing the most valuable type-strain genomes for metagenomic binning, comparative biology and taxonomic classification.</title>
        <authorList>
            <person name="Goeker M."/>
        </authorList>
    </citation>
    <scope>NUCLEOTIDE SEQUENCE [LARGE SCALE GENOMIC DNA]</scope>
    <source>
        <strain evidence="1 2">DSM 18773</strain>
    </source>
</reference>
<accession>A0A316DFC6</accession>
<proteinExistence type="predicted"/>
<dbReference type="AlphaFoldDB" id="A0A316DFC6"/>
<organism evidence="1 2">
    <name type="scientific">Tumebacillus permanentifrigoris</name>
    <dbReference type="NCBI Taxonomy" id="378543"/>
    <lineage>
        <taxon>Bacteria</taxon>
        <taxon>Bacillati</taxon>
        <taxon>Bacillota</taxon>
        <taxon>Bacilli</taxon>
        <taxon>Bacillales</taxon>
        <taxon>Alicyclobacillaceae</taxon>
        <taxon>Tumebacillus</taxon>
    </lineage>
</organism>
<dbReference type="EMBL" id="QGGL01000002">
    <property type="protein sequence ID" value="PWK15899.1"/>
    <property type="molecule type" value="Genomic_DNA"/>
</dbReference>
<name>A0A316DFC6_9BACL</name>
<sequence>MVKPKRKMRARDKLIILTVFLVGLAGAGFEVFLNSKVDEWHIRTEQQK</sequence>
<gene>
    <name evidence="1" type="ORF">C7459_102145</name>
</gene>
<protein>
    <submittedName>
        <fullName evidence="1">Uncharacterized protein</fullName>
    </submittedName>
</protein>